<dbReference type="InterPro" id="IPR013217">
    <property type="entry name" value="Methyltransf_12"/>
</dbReference>
<dbReference type="InterPro" id="IPR020843">
    <property type="entry name" value="ER"/>
</dbReference>
<keyword evidence="4" id="KW-0511">Multifunctional enzyme</keyword>
<dbReference type="PANTHER" id="PTHR45681:SF6">
    <property type="entry name" value="POLYKETIDE SYNTHASE 37"/>
    <property type="match status" value="1"/>
</dbReference>
<reference evidence="7" key="1">
    <citation type="submission" date="2016-03" db="EMBL/GenBank/DDBJ databases">
        <title>Draft genome sequence of Rosellinia necatrix.</title>
        <authorList>
            <person name="Kanematsu S."/>
        </authorList>
    </citation>
    <scope>NUCLEOTIDE SEQUENCE [LARGE SCALE GENOMIC DNA]</scope>
    <source>
        <strain evidence="7">W97</strain>
    </source>
</reference>
<dbReference type="Pfam" id="PF08242">
    <property type="entry name" value="Methyltransf_12"/>
    <property type="match status" value="1"/>
</dbReference>
<name>A0A1S8AB43_ROSNE</name>
<accession>A0A1S8AB43</accession>
<dbReference type="Gene3D" id="3.40.366.10">
    <property type="entry name" value="Malonyl-Coenzyme A Acyl Carrier Protein, domain 2"/>
    <property type="match status" value="1"/>
</dbReference>
<sequence length="1544" mass="170429">MGVVPVAVVGHSSGEIAAAYTSGSLSHESACAVAYFRGLLSARLHDTAEVQGAMISVNLSEDEAQRYVDRLNQNSELDQICIACINSPQNVTLSGHANVIDIIKSELDEMGVFAQKLNTGIAYHSPAMRAIAAEYLASMSSVMNSLDNDHGNTVTMISSLTGSIVSPESLRDPQYWVDNLVSPVRFSEAVEKLTKVTPVSSSLRKTGSITDLIEIGPHPALKRSVKDSLVSPLRYHFTLKRNDPPVPTILNLLGALFCNGYPVSVLTANVQQKNCLPYLINCPPYPFDHTRRYWTEPRLSKELRMRPKVSGYVLGRRAHDHVHLRPRWRNWLSTQTIPWLKDHVISKQQLFPGMGMIVAAIEAVKQIVNTDDRVISGFVFRNVRFIAPIQVPDAPQTPTEIVLEATPLRKTVDKELTSFGISIFAYYNERWSDCFQATVQAHYEPNVATLVDGGKEDRLDHDMIRDEFNQVAASCVKPIDKRAFYDFCEEHGLEYGSEFQLLQNIAWDGHTNATAEIDIRPRENHERIDSPVHPAVMDAGSQLIVATISRGLSDHISTIVPQKMDQMWISAKIWQEITSTVRVASVRASAVDLDDNPTTVTTSTKVLASDGTVLCAVDRFTSSEISRYSPQQGAGNDDALLYNTTWKPQLTRLSSRMLSKYCSNAAKPDDKTSGTLDAPMIELALRNAARKALQIVTDEELDVAPAHMQRYARALRYHYVSSPRAEGDDLSEAALDHLLSQCEHNPATRAFSKVAHALPDILRGQTDPLDLLYATKDAENLYNDLADQQMRDGQFATFLDLLSHEKPNLKILELGAGTGSMSRQIISVLQRLEQETGQTRFASYTYTDISPGFFEAAKSSLGPESRLRFQTLDVEYDPGQQSFELESYDFIVAGLVLHATSDPSAVLARLRKLLQPGGYIAFQEVVAPRSARANVTFGCFQGWWLDTTGSREYTPLLGETEWGELLTRAGFTGPEMVLRDHQTHDSHLCSMFVSRVPLSAGCEAEPNGLRTPTLNRIVIIVDTCSPPQHEMAHYIADRYPNTQRVLLSEAASETCDISSNDVVVCLLELGASLLSDISTRDFQAVQNVARKVQNLLWVSSLPVTEDGLINPFASLATGLLRTIRSEEDEKPIVTLNIEGGTPQVTADAVFQLLDTWFTDKDASREVEYIVRDGKTMIGRLVQEVELDTKRHLSVTPKLRVEPWESGQPLALQIGEPGLLNTLRFVEDHQYANDLASNHVEIRTTVCPLSFRDIFVALGRMGKDLGVECAGIVTRVGESCPYDLKPGDRVVMLSIGCMRTYVRSVADLVVKIPDSLDSQEAIASINPGITAYHSLTNIAQLKRGEKILIHSGAGSTGQMAIGLAQRIGAEVYTTVGNDSKKKLLMDRFGLPGDHIFFSRDTSFAKGVMRMTRGYGVDVVLNSLSGESLRASATCLAPYGRFIEIGKADIMADSGLPMGSFSKNNMFATVDMIHIARTDQKLFRQLMTTVLDLLTRGAVGGPLPLHAYPFSEVEKAFRYMQSGTNTGRILLLGNEGDMVPVSGPWK</sequence>
<dbReference type="GO" id="GO:0044550">
    <property type="term" value="P:secondary metabolite biosynthetic process"/>
    <property type="evidence" value="ECO:0007669"/>
    <property type="project" value="UniProtKB-ARBA"/>
</dbReference>
<dbReference type="SUPFAM" id="SSF51735">
    <property type="entry name" value="NAD(P)-binding Rossmann-fold domains"/>
    <property type="match status" value="1"/>
</dbReference>
<dbReference type="Pfam" id="PF14765">
    <property type="entry name" value="PS-DH"/>
    <property type="match status" value="1"/>
</dbReference>
<dbReference type="InterPro" id="IPR014043">
    <property type="entry name" value="Acyl_transferase_dom"/>
</dbReference>
<dbReference type="Gene3D" id="3.10.129.110">
    <property type="entry name" value="Polyketide synthase dehydratase"/>
    <property type="match status" value="1"/>
</dbReference>
<evidence type="ECO:0000256" key="5">
    <source>
        <dbReference type="PROSITE-ProRule" id="PRU01363"/>
    </source>
</evidence>
<dbReference type="InterPro" id="IPR049900">
    <property type="entry name" value="PKS_mFAS_DH"/>
</dbReference>
<organism evidence="7">
    <name type="scientific">Rosellinia necatrix</name>
    <name type="common">White root-rot fungus</name>
    <dbReference type="NCBI Taxonomy" id="77044"/>
    <lineage>
        <taxon>Eukaryota</taxon>
        <taxon>Fungi</taxon>
        <taxon>Dikarya</taxon>
        <taxon>Ascomycota</taxon>
        <taxon>Pezizomycotina</taxon>
        <taxon>Sordariomycetes</taxon>
        <taxon>Xylariomycetidae</taxon>
        <taxon>Xylariales</taxon>
        <taxon>Xylariaceae</taxon>
        <taxon>Rosellinia</taxon>
    </lineage>
</organism>
<dbReference type="SMART" id="SM00826">
    <property type="entry name" value="PKS_DH"/>
    <property type="match status" value="1"/>
</dbReference>
<dbReference type="InterPro" id="IPR016035">
    <property type="entry name" value="Acyl_Trfase/lysoPLipase"/>
</dbReference>
<dbReference type="InterPro" id="IPR016036">
    <property type="entry name" value="Malonyl_transacylase_ACP-bd"/>
</dbReference>
<gene>
    <name evidence="7" type="ORF">SAMD00023353_10900200</name>
</gene>
<dbReference type="InterPro" id="IPR042104">
    <property type="entry name" value="PKS_dehydratase_sf"/>
</dbReference>
<evidence type="ECO:0000256" key="1">
    <source>
        <dbReference type="ARBA" id="ARBA00022450"/>
    </source>
</evidence>
<dbReference type="Pfam" id="PF21089">
    <property type="entry name" value="PKS_DH_N"/>
    <property type="match status" value="1"/>
</dbReference>
<keyword evidence="1" id="KW-0596">Phosphopantetheine</keyword>
<dbReference type="InterPro" id="IPR029063">
    <property type="entry name" value="SAM-dependent_MTases_sf"/>
</dbReference>
<feature type="domain" description="PKS/mFAS DH" evidence="6">
    <location>
        <begin position="311"/>
        <end position="631"/>
    </location>
</feature>
<dbReference type="SMART" id="SM00827">
    <property type="entry name" value="PKS_AT"/>
    <property type="match status" value="1"/>
</dbReference>
<dbReference type="CDD" id="cd02440">
    <property type="entry name" value="AdoMet_MTases"/>
    <property type="match status" value="1"/>
</dbReference>
<dbReference type="SUPFAM" id="SSF53335">
    <property type="entry name" value="S-adenosyl-L-methionine-dependent methyltransferases"/>
    <property type="match status" value="1"/>
</dbReference>
<evidence type="ECO:0000313" key="8">
    <source>
        <dbReference type="Proteomes" id="UP000054516"/>
    </source>
</evidence>
<dbReference type="OMA" id="HESACAV"/>
<dbReference type="STRING" id="77044.A0A1S8AB43"/>
<dbReference type="SUPFAM" id="SSF50129">
    <property type="entry name" value="GroES-like"/>
    <property type="match status" value="1"/>
</dbReference>
<dbReference type="PANTHER" id="PTHR45681">
    <property type="entry name" value="POLYKETIDE SYNTHASE 44-RELATED"/>
    <property type="match status" value="1"/>
</dbReference>
<feature type="active site" description="Proton acceptor; for dehydratase activity" evidence="5">
    <location>
        <position position="343"/>
    </location>
</feature>
<dbReference type="InterPro" id="IPR001227">
    <property type="entry name" value="Ac_transferase_dom_sf"/>
</dbReference>
<dbReference type="OrthoDB" id="329835at2759"/>
<dbReference type="CDD" id="cd05195">
    <property type="entry name" value="enoyl_red"/>
    <property type="match status" value="1"/>
</dbReference>
<keyword evidence="8" id="KW-1185">Reference proteome</keyword>
<dbReference type="InterPro" id="IPR020807">
    <property type="entry name" value="PKS_DH"/>
</dbReference>
<dbReference type="SUPFAM" id="SSF55048">
    <property type="entry name" value="Probable ACP-binding domain of malonyl-CoA ACP transacylase"/>
    <property type="match status" value="1"/>
</dbReference>
<dbReference type="Pfam" id="PF00698">
    <property type="entry name" value="Acyl_transf_1"/>
    <property type="match status" value="1"/>
</dbReference>
<dbReference type="GO" id="GO:0016740">
    <property type="term" value="F:transferase activity"/>
    <property type="evidence" value="ECO:0007669"/>
    <property type="project" value="UniProtKB-KW"/>
</dbReference>
<protein>
    <submittedName>
        <fullName evidence="7">Putative lovastatin diketide synthase</fullName>
    </submittedName>
</protein>
<dbReference type="Pfam" id="PF13602">
    <property type="entry name" value="ADH_zinc_N_2"/>
    <property type="match status" value="1"/>
</dbReference>
<dbReference type="PROSITE" id="PS52019">
    <property type="entry name" value="PKS_MFAS_DH"/>
    <property type="match status" value="1"/>
</dbReference>
<evidence type="ECO:0000256" key="2">
    <source>
        <dbReference type="ARBA" id="ARBA00022553"/>
    </source>
</evidence>
<evidence type="ECO:0000256" key="4">
    <source>
        <dbReference type="ARBA" id="ARBA00023268"/>
    </source>
</evidence>
<feature type="region of interest" description="C-terminal hotdog fold" evidence="5">
    <location>
        <begin position="476"/>
        <end position="631"/>
    </location>
</feature>
<dbReference type="Proteomes" id="UP000054516">
    <property type="component" value="Unassembled WGS sequence"/>
</dbReference>
<evidence type="ECO:0000256" key="3">
    <source>
        <dbReference type="ARBA" id="ARBA00022679"/>
    </source>
</evidence>
<dbReference type="InterPro" id="IPR049552">
    <property type="entry name" value="PKS_DH_N"/>
</dbReference>
<dbReference type="SMART" id="SM00829">
    <property type="entry name" value="PKS_ER"/>
    <property type="match status" value="1"/>
</dbReference>
<dbReference type="Gene3D" id="3.30.70.3290">
    <property type="match status" value="1"/>
</dbReference>
<dbReference type="SUPFAM" id="SSF52151">
    <property type="entry name" value="FabD/lysophospholipase-like"/>
    <property type="match status" value="1"/>
</dbReference>
<dbReference type="Gene3D" id="3.90.180.10">
    <property type="entry name" value="Medium-chain alcohol dehydrogenases, catalytic domain"/>
    <property type="match status" value="1"/>
</dbReference>
<keyword evidence="2" id="KW-0597">Phosphoprotein</keyword>
<dbReference type="FunFam" id="3.40.50.720:FF:000209">
    <property type="entry name" value="Polyketide synthase Pks12"/>
    <property type="match status" value="1"/>
</dbReference>
<keyword evidence="3" id="KW-0808">Transferase</keyword>
<dbReference type="EMBL" id="DF977554">
    <property type="protein sequence ID" value="GAW27336.1"/>
    <property type="molecule type" value="Genomic_DNA"/>
</dbReference>
<proteinExistence type="predicted"/>
<evidence type="ECO:0000313" key="7">
    <source>
        <dbReference type="EMBL" id="GAW27336.1"/>
    </source>
</evidence>
<dbReference type="InterPro" id="IPR049551">
    <property type="entry name" value="PKS_DH_C"/>
</dbReference>
<dbReference type="GO" id="GO:1901336">
    <property type="term" value="P:lactone biosynthetic process"/>
    <property type="evidence" value="ECO:0007669"/>
    <property type="project" value="UniProtKB-ARBA"/>
</dbReference>
<dbReference type="InterPro" id="IPR050444">
    <property type="entry name" value="Polyketide_Synthase"/>
</dbReference>
<feature type="region of interest" description="N-terminal hotdog fold" evidence="5">
    <location>
        <begin position="311"/>
        <end position="446"/>
    </location>
</feature>
<feature type="active site" description="Proton donor; for dehydratase activity" evidence="5">
    <location>
        <position position="538"/>
    </location>
</feature>
<dbReference type="InterPro" id="IPR036291">
    <property type="entry name" value="NAD(P)-bd_dom_sf"/>
</dbReference>
<dbReference type="Gene3D" id="3.40.50.150">
    <property type="entry name" value="Vaccinia Virus protein VP39"/>
    <property type="match status" value="1"/>
</dbReference>
<evidence type="ECO:0000259" key="6">
    <source>
        <dbReference type="PROSITE" id="PS52019"/>
    </source>
</evidence>
<dbReference type="InterPro" id="IPR011032">
    <property type="entry name" value="GroES-like_sf"/>
</dbReference>
<dbReference type="GO" id="GO:0016491">
    <property type="term" value="F:oxidoreductase activity"/>
    <property type="evidence" value="ECO:0007669"/>
    <property type="project" value="InterPro"/>
</dbReference>